<gene>
    <name evidence="3" type="ORF">QBC37DRAFT_379866</name>
</gene>
<accession>A0AAN7B2L9</accession>
<feature type="transmembrane region" description="Helical" evidence="2">
    <location>
        <begin position="16"/>
        <end position="39"/>
    </location>
</feature>
<evidence type="ECO:0000313" key="4">
    <source>
        <dbReference type="Proteomes" id="UP001301769"/>
    </source>
</evidence>
<comment type="caution">
    <text evidence="3">The sequence shown here is derived from an EMBL/GenBank/DDBJ whole genome shotgun (WGS) entry which is preliminary data.</text>
</comment>
<keyword evidence="2" id="KW-1133">Transmembrane helix</keyword>
<feature type="region of interest" description="Disordered" evidence="1">
    <location>
        <begin position="39"/>
        <end position="68"/>
    </location>
</feature>
<evidence type="ECO:0000313" key="3">
    <source>
        <dbReference type="EMBL" id="KAK4207652.1"/>
    </source>
</evidence>
<dbReference type="EMBL" id="MU858281">
    <property type="protein sequence ID" value="KAK4207652.1"/>
    <property type="molecule type" value="Genomic_DNA"/>
</dbReference>
<protein>
    <submittedName>
        <fullName evidence="3">Uncharacterized protein</fullName>
    </submittedName>
</protein>
<reference evidence="3" key="2">
    <citation type="submission" date="2023-05" db="EMBL/GenBank/DDBJ databases">
        <authorList>
            <consortium name="Lawrence Berkeley National Laboratory"/>
            <person name="Steindorff A."/>
            <person name="Hensen N."/>
            <person name="Bonometti L."/>
            <person name="Westerberg I."/>
            <person name="Brannstrom I.O."/>
            <person name="Guillou S."/>
            <person name="Cros-Aarteil S."/>
            <person name="Calhoun S."/>
            <person name="Haridas S."/>
            <person name="Kuo A."/>
            <person name="Mondo S."/>
            <person name="Pangilinan J."/>
            <person name="Riley R."/>
            <person name="Labutti K."/>
            <person name="Andreopoulos B."/>
            <person name="Lipzen A."/>
            <person name="Chen C."/>
            <person name="Yanf M."/>
            <person name="Daum C."/>
            <person name="Ng V."/>
            <person name="Clum A."/>
            <person name="Ohm R."/>
            <person name="Martin F."/>
            <person name="Silar P."/>
            <person name="Natvig D."/>
            <person name="Lalanne C."/>
            <person name="Gautier V."/>
            <person name="Ament-Velasquez S.L."/>
            <person name="Kruys A."/>
            <person name="Hutchinson M.I."/>
            <person name="Powell A.J."/>
            <person name="Barry K."/>
            <person name="Miller A.N."/>
            <person name="Grigoriev I.V."/>
            <person name="Debuchy R."/>
            <person name="Gladieux P."/>
            <person name="Thoren M.H."/>
            <person name="Johannesson H."/>
        </authorList>
    </citation>
    <scope>NUCLEOTIDE SEQUENCE</scope>
    <source>
        <strain evidence="3">PSN293</strain>
    </source>
</reference>
<proteinExistence type="predicted"/>
<dbReference type="AlphaFoldDB" id="A0AAN7B2L9"/>
<evidence type="ECO:0000256" key="2">
    <source>
        <dbReference type="SAM" id="Phobius"/>
    </source>
</evidence>
<name>A0AAN7B2L9_9PEZI</name>
<evidence type="ECO:0000256" key="1">
    <source>
        <dbReference type="SAM" id="MobiDB-lite"/>
    </source>
</evidence>
<keyword evidence="2" id="KW-0812">Transmembrane</keyword>
<sequence length="68" mass="7742">MGIRNFRLVLQDIAVVMLYCTVPSVLLLAAIFTLSRLSAGAPRQPRRRPHDLEMGIDPTTVWEHQNQQ</sequence>
<keyword evidence="4" id="KW-1185">Reference proteome</keyword>
<dbReference type="Proteomes" id="UP001301769">
    <property type="component" value="Unassembled WGS sequence"/>
</dbReference>
<organism evidence="3 4">
    <name type="scientific">Rhypophila decipiens</name>
    <dbReference type="NCBI Taxonomy" id="261697"/>
    <lineage>
        <taxon>Eukaryota</taxon>
        <taxon>Fungi</taxon>
        <taxon>Dikarya</taxon>
        <taxon>Ascomycota</taxon>
        <taxon>Pezizomycotina</taxon>
        <taxon>Sordariomycetes</taxon>
        <taxon>Sordariomycetidae</taxon>
        <taxon>Sordariales</taxon>
        <taxon>Naviculisporaceae</taxon>
        <taxon>Rhypophila</taxon>
    </lineage>
</organism>
<keyword evidence="2" id="KW-0472">Membrane</keyword>
<reference evidence="3" key="1">
    <citation type="journal article" date="2023" name="Mol. Phylogenet. Evol.">
        <title>Genome-scale phylogeny and comparative genomics of the fungal order Sordariales.</title>
        <authorList>
            <person name="Hensen N."/>
            <person name="Bonometti L."/>
            <person name="Westerberg I."/>
            <person name="Brannstrom I.O."/>
            <person name="Guillou S."/>
            <person name="Cros-Aarteil S."/>
            <person name="Calhoun S."/>
            <person name="Haridas S."/>
            <person name="Kuo A."/>
            <person name="Mondo S."/>
            <person name="Pangilinan J."/>
            <person name="Riley R."/>
            <person name="LaButti K."/>
            <person name="Andreopoulos B."/>
            <person name="Lipzen A."/>
            <person name="Chen C."/>
            <person name="Yan M."/>
            <person name="Daum C."/>
            <person name="Ng V."/>
            <person name="Clum A."/>
            <person name="Steindorff A."/>
            <person name="Ohm R.A."/>
            <person name="Martin F."/>
            <person name="Silar P."/>
            <person name="Natvig D.O."/>
            <person name="Lalanne C."/>
            <person name="Gautier V."/>
            <person name="Ament-Velasquez S.L."/>
            <person name="Kruys A."/>
            <person name="Hutchinson M.I."/>
            <person name="Powell A.J."/>
            <person name="Barry K."/>
            <person name="Miller A.N."/>
            <person name="Grigoriev I.V."/>
            <person name="Debuchy R."/>
            <person name="Gladieux P."/>
            <person name="Hiltunen Thoren M."/>
            <person name="Johannesson H."/>
        </authorList>
    </citation>
    <scope>NUCLEOTIDE SEQUENCE</scope>
    <source>
        <strain evidence="3">PSN293</strain>
    </source>
</reference>